<dbReference type="GO" id="GO:0000105">
    <property type="term" value="P:L-histidine biosynthetic process"/>
    <property type="evidence" value="ECO:0007669"/>
    <property type="project" value="UniProtKB-UniRule"/>
</dbReference>
<organism evidence="8 9">
    <name type="scientific">Candidatus Portiera aleyrodidarum</name>
    <name type="common">primary endosymbiont of Bemisia tabaci</name>
    <dbReference type="NCBI Taxonomy" id="91844"/>
    <lineage>
        <taxon>Bacteria</taxon>
        <taxon>Pseudomonadati</taxon>
        <taxon>Pseudomonadota</taxon>
        <taxon>Gammaproteobacteria</taxon>
        <taxon>Candidatus Johnevansiales</taxon>
        <taxon>Candidatus Johnevansiaceae</taxon>
        <taxon>Candidatus Portiera</taxon>
    </lineage>
</organism>
<dbReference type="HAMAP" id="MF_00076">
    <property type="entry name" value="HisB"/>
    <property type="match status" value="1"/>
</dbReference>
<protein>
    <recommendedName>
        <fullName evidence="2 6">Imidazoleglycerol-phosphate dehydratase</fullName>
        <shortName evidence="6">IGPD</shortName>
        <ecNumber evidence="6 7">4.2.1.19</ecNumber>
    </recommendedName>
</protein>
<sequence>MSFYKKKKYRTASVYRETNETKIRIYLNLDGQGKLNIKCGIELLEHMLEQITNNGQIDITIRTKVFSPIDNHHTIEDIGIAMGKAFKKALGKKIGIKRYGFAYVPMDESLSRVVIDFSGRPSLHMTKLGKGQFDLFREFFQGWVNNCKSTLHIDNLKGFNSHHQIESIFKAFGIAIRMAISLDKRIKNKLYSTKGIL</sequence>
<keyword evidence="6" id="KW-0963">Cytoplasm</keyword>
<dbReference type="UniPathway" id="UPA00031">
    <property type="reaction ID" value="UER00011"/>
</dbReference>
<keyword evidence="5 6" id="KW-0456">Lyase</keyword>
<dbReference type="SUPFAM" id="SSF54211">
    <property type="entry name" value="Ribosomal protein S5 domain 2-like"/>
    <property type="match status" value="2"/>
</dbReference>
<comment type="subcellular location">
    <subcellularLocation>
        <location evidence="6 7">Cytoplasm</location>
    </subcellularLocation>
</comment>
<dbReference type="FunFam" id="3.30.230.40:FF:000003">
    <property type="entry name" value="Imidazoleglycerol-phosphate dehydratase HisB"/>
    <property type="match status" value="1"/>
</dbReference>
<comment type="catalytic activity">
    <reaction evidence="6 7">
        <text>D-erythro-1-(imidazol-4-yl)glycerol 3-phosphate = 3-(imidazol-4-yl)-2-oxopropyl phosphate + H2O</text>
        <dbReference type="Rhea" id="RHEA:11040"/>
        <dbReference type="ChEBI" id="CHEBI:15377"/>
        <dbReference type="ChEBI" id="CHEBI:57766"/>
        <dbReference type="ChEBI" id="CHEBI:58278"/>
        <dbReference type="EC" id="4.2.1.19"/>
    </reaction>
</comment>
<dbReference type="EMBL" id="CACTJB010000001">
    <property type="protein sequence ID" value="CAA3704472.1"/>
    <property type="molecule type" value="Genomic_DNA"/>
</dbReference>
<dbReference type="EC" id="4.2.1.19" evidence="6 7"/>
<dbReference type="PANTHER" id="PTHR23133">
    <property type="entry name" value="IMIDAZOLEGLYCEROL-PHOSPHATE DEHYDRATASE HIS7"/>
    <property type="match status" value="1"/>
</dbReference>
<evidence type="ECO:0000256" key="3">
    <source>
        <dbReference type="ARBA" id="ARBA00022605"/>
    </source>
</evidence>
<evidence type="ECO:0000256" key="5">
    <source>
        <dbReference type="ARBA" id="ARBA00023239"/>
    </source>
</evidence>
<dbReference type="InterPro" id="IPR020568">
    <property type="entry name" value="Ribosomal_Su5_D2-typ_SF"/>
</dbReference>
<accession>A0A6S6S0R3</accession>
<evidence type="ECO:0000256" key="1">
    <source>
        <dbReference type="ARBA" id="ARBA00005047"/>
    </source>
</evidence>
<evidence type="ECO:0000256" key="7">
    <source>
        <dbReference type="RuleBase" id="RU000599"/>
    </source>
</evidence>
<dbReference type="PANTHER" id="PTHR23133:SF2">
    <property type="entry name" value="IMIDAZOLEGLYCEROL-PHOSPHATE DEHYDRATASE"/>
    <property type="match status" value="1"/>
</dbReference>
<dbReference type="FunFam" id="3.30.230.40:FF:000001">
    <property type="entry name" value="Imidazoleglycerol-phosphate dehydratase HisB"/>
    <property type="match status" value="1"/>
</dbReference>
<dbReference type="GO" id="GO:0005737">
    <property type="term" value="C:cytoplasm"/>
    <property type="evidence" value="ECO:0007669"/>
    <property type="project" value="UniProtKB-SubCell"/>
</dbReference>
<dbReference type="Gene3D" id="3.30.230.40">
    <property type="entry name" value="Imidazole glycerol phosphate dehydratase, domain 1"/>
    <property type="match status" value="2"/>
</dbReference>
<keyword evidence="4 6" id="KW-0368">Histidine biosynthesis</keyword>
<dbReference type="Pfam" id="PF00475">
    <property type="entry name" value="IGPD"/>
    <property type="match status" value="1"/>
</dbReference>
<evidence type="ECO:0000313" key="8">
    <source>
        <dbReference type="EMBL" id="CAA3704472.1"/>
    </source>
</evidence>
<gene>
    <name evidence="6 8" type="primary">hisB</name>
    <name evidence="8" type="ORF">SISI_0047</name>
</gene>
<evidence type="ECO:0000256" key="6">
    <source>
        <dbReference type="HAMAP-Rule" id="MF_00076"/>
    </source>
</evidence>
<dbReference type="PROSITE" id="PS00954">
    <property type="entry name" value="IGP_DEHYDRATASE_1"/>
    <property type="match status" value="1"/>
</dbReference>
<evidence type="ECO:0000256" key="4">
    <source>
        <dbReference type="ARBA" id="ARBA00023102"/>
    </source>
</evidence>
<reference evidence="8 9" key="1">
    <citation type="submission" date="2019-12" db="EMBL/GenBank/DDBJ databases">
        <authorList>
            <person name="Santos-Garcia D."/>
            <person name="Santos-Garcia D."/>
            <person name="Santos-Garcia D."/>
        </authorList>
    </citation>
    <scope>NUCLEOTIDE SEQUENCE [LARGE SCALE GENOMIC DNA]</scope>
    <source>
        <strain evidence="8">SiSi</strain>
    </source>
</reference>
<dbReference type="GO" id="GO:0004424">
    <property type="term" value="F:imidazoleglycerol-phosphate dehydratase activity"/>
    <property type="evidence" value="ECO:0007669"/>
    <property type="project" value="UniProtKB-UniRule"/>
</dbReference>
<evidence type="ECO:0000256" key="2">
    <source>
        <dbReference type="ARBA" id="ARBA00016664"/>
    </source>
</evidence>
<comment type="similarity">
    <text evidence="6 7">Belongs to the imidazoleglycerol-phosphate dehydratase family.</text>
</comment>
<proteinExistence type="inferred from homology"/>
<dbReference type="RefSeq" id="WP_183042855.1">
    <property type="nucleotide sequence ID" value="NZ_CACTJB010000001.1"/>
</dbReference>
<dbReference type="InterPro" id="IPR000807">
    <property type="entry name" value="ImidazoleglycerolP_deHydtase"/>
</dbReference>
<evidence type="ECO:0000313" key="9">
    <source>
        <dbReference type="Proteomes" id="UP000560980"/>
    </source>
</evidence>
<comment type="pathway">
    <text evidence="1 6 7">Amino-acid biosynthesis; L-histidine biosynthesis; L-histidine from 5-phospho-alpha-D-ribose 1-diphosphate: step 6/9.</text>
</comment>
<comment type="caution">
    <text evidence="8">The sequence shown here is derived from an EMBL/GenBank/DDBJ whole genome shotgun (WGS) entry which is preliminary data.</text>
</comment>
<dbReference type="InterPro" id="IPR038494">
    <property type="entry name" value="IGPD_sf"/>
</dbReference>
<dbReference type="InterPro" id="IPR020565">
    <property type="entry name" value="ImidazoleglycerP_deHydtase_CS"/>
</dbReference>
<dbReference type="AlphaFoldDB" id="A0A6S6S0R3"/>
<dbReference type="Proteomes" id="UP000560980">
    <property type="component" value="Unassembled WGS sequence"/>
</dbReference>
<dbReference type="CDD" id="cd07914">
    <property type="entry name" value="IGPD"/>
    <property type="match status" value="1"/>
</dbReference>
<dbReference type="PROSITE" id="PS00955">
    <property type="entry name" value="IGP_DEHYDRATASE_2"/>
    <property type="match status" value="1"/>
</dbReference>
<keyword evidence="3 6" id="KW-0028">Amino-acid biosynthesis</keyword>
<name>A0A6S6S0R3_9GAMM</name>